<reference evidence="2 3" key="1">
    <citation type="submission" date="2019-11" db="EMBL/GenBank/DDBJ databases">
        <title>Whole genome sequence of Oryza granulata.</title>
        <authorList>
            <person name="Li W."/>
        </authorList>
    </citation>
    <scope>NUCLEOTIDE SEQUENCE [LARGE SCALE GENOMIC DNA]</scope>
    <source>
        <strain evidence="3">cv. Menghai</strain>
        <tissue evidence="2">Leaf</tissue>
    </source>
</reference>
<evidence type="ECO:0000313" key="3">
    <source>
        <dbReference type="Proteomes" id="UP000479710"/>
    </source>
</evidence>
<protein>
    <recommendedName>
        <fullName evidence="4">DUF834 domain-containing protein</fullName>
    </recommendedName>
</protein>
<comment type="caution">
    <text evidence="2">The sequence shown here is derived from an EMBL/GenBank/DDBJ whole genome shotgun (WGS) entry which is preliminary data.</text>
</comment>
<organism evidence="2 3">
    <name type="scientific">Oryza meyeriana var. granulata</name>
    <dbReference type="NCBI Taxonomy" id="110450"/>
    <lineage>
        <taxon>Eukaryota</taxon>
        <taxon>Viridiplantae</taxon>
        <taxon>Streptophyta</taxon>
        <taxon>Embryophyta</taxon>
        <taxon>Tracheophyta</taxon>
        <taxon>Spermatophyta</taxon>
        <taxon>Magnoliopsida</taxon>
        <taxon>Liliopsida</taxon>
        <taxon>Poales</taxon>
        <taxon>Poaceae</taxon>
        <taxon>BOP clade</taxon>
        <taxon>Oryzoideae</taxon>
        <taxon>Oryzeae</taxon>
        <taxon>Oryzinae</taxon>
        <taxon>Oryza</taxon>
        <taxon>Oryza meyeriana</taxon>
    </lineage>
</organism>
<name>A0A6G1DD06_9ORYZ</name>
<feature type="region of interest" description="Disordered" evidence="1">
    <location>
        <begin position="109"/>
        <end position="128"/>
    </location>
</feature>
<sequence length="128" mass="13279">MKSGWCSSWTGVGLGWDPPVSEGHEDKEVGPAGLPGTTGYGEANAAAAGLVAESGSVVEEETAADGERMGLSWRCKDESGGRLARDGGGGGVMEAGRFGGRRMSWAAERGEAEEIDGRRFRGEGTDWS</sequence>
<feature type="region of interest" description="Disordered" evidence="1">
    <location>
        <begin position="1"/>
        <end position="41"/>
    </location>
</feature>
<keyword evidence="3" id="KW-1185">Reference proteome</keyword>
<dbReference type="EMBL" id="SPHZ02000007">
    <property type="protein sequence ID" value="KAF0909603.1"/>
    <property type="molecule type" value="Genomic_DNA"/>
</dbReference>
<evidence type="ECO:0008006" key="4">
    <source>
        <dbReference type="Google" id="ProtNLM"/>
    </source>
</evidence>
<evidence type="ECO:0000313" key="2">
    <source>
        <dbReference type="EMBL" id="KAF0909603.1"/>
    </source>
</evidence>
<dbReference type="Proteomes" id="UP000479710">
    <property type="component" value="Unassembled WGS sequence"/>
</dbReference>
<dbReference type="AlphaFoldDB" id="A0A6G1DD06"/>
<feature type="compositionally biased region" description="Polar residues" evidence="1">
    <location>
        <begin position="1"/>
        <end position="10"/>
    </location>
</feature>
<accession>A0A6G1DD06</accession>
<evidence type="ECO:0000256" key="1">
    <source>
        <dbReference type="SAM" id="MobiDB-lite"/>
    </source>
</evidence>
<proteinExistence type="predicted"/>
<gene>
    <name evidence="2" type="ORF">E2562_038946</name>
</gene>